<evidence type="ECO:0000256" key="3">
    <source>
        <dbReference type="ARBA" id="ARBA00022741"/>
    </source>
</evidence>
<keyword evidence="1" id="KW-0723">Serine/threonine-protein kinase</keyword>
<evidence type="ECO:0000313" key="9">
    <source>
        <dbReference type="Proteomes" id="UP000683360"/>
    </source>
</evidence>
<dbReference type="CDD" id="cd12086">
    <property type="entry name" value="DD_cGKI-beta"/>
    <property type="match status" value="1"/>
</dbReference>
<proteinExistence type="predicted"/>
<gene>
    <name evidence="8" type="ORF">MEDL_14304</name>
</gene>
<evidence type="ECO:0000259" key="7">
    <source>
        <dbReference type="PROSITE" id="PS50042"/>
    </source>
</evidence>
<name>A0A8S3QY26_MYTED</name>
<dbReference type="Gene3D" id="1.20.5.170">
    <property type="match status" value="1"/>
</dbReference>
<dbReference type="InterPro" id="IPR031831">
    <property type="entry name" value="PKcGMP_CC"/>
</dbReference>
<dbReference type="PANTHER" id="PTHR24353:SF111">
    <property type="match status" value="1"/>
</dbReference>
<sequence>MGTLRELQRCLSDKIEELKQRDDLIDELESELDEKDSLIKSLQNELDKYRSILKPASPPIKKRLAMSRDRIKRCAISAEPAKFDALSFKKLTKFQKASSSRDLIKQAILDNDFMKNLEMGQIREIVDCMYPVEYKQDSLIIKEGDVGSLVYVMEDGKVEVTKDGQKLCTMGPAKVFGELAILYNCTRTASVKALINCKLWAIDRPCFQSIMMRTGMMRQTEHMEFIKR</sequence>
<dbReference type="FunFam" id="2.60.120.10:FF:000035">
    <property type="entry name" value="cGMP-dependent protein kinase"/>
    <property type="match status" value="1"/>
</dbReference>
<dbReference type="PANTHER" id="PTHR24353">
    <property type="entry name" value="CYCLIC NUCLEOTIDE-DEPENDENT PROTEIN KINASE"/>
    <property type="match status" value="1"/>
</dbReference>
<evidence type="ECO:0000256" key="5">
    <source>
        <dbReference type="ARBA" id="ARBA00022840"/>
    </source>
</evidence>
<dbReference type="OrthoDB" id="63267at2759"/>
<dbReference type="Pfam" id="PF00027">
    <property type="entry name" value="cNMP_binding"/>
    <property type="match status" value="1"/>
</dbReference>
<dbReference type="PROSITE" id="PS00889">
    <property type="entry name" value="CNMP_BINDING_2"/>
    <property type="match status" value="1"/>
</dbReference>
<dbReference type="EC" id="2.7.11.12" evidence="8"/>
<dbReference type="PROSITE" id="PS00888">
    <property type="entry name" value="CNMP_BINDING_1"/>
    <property type="match status" value="1"/>
</dbReference>
<keyword evidence="3" id="KW-0547">Nucleotide-binding</keyword>
<comment type="caution">
    <text evidence="8">The sequence shown here is derived from an EMBL/GenBank/DDBJ whole genome shotgun (WGS) entry which is preliminary data.</text>
</comment>
<evidence type="ECO:0000256" key="4">
    <source>
        <dbReference type="ARBA" id="ARBA00022777"/>
    </source>
</evidence>
<dbReference type="Pfam" id="PF16808">
    <property type="entry name" value="PKcGMP_CC"/>
    <property type="match status" value="1"/>
</dbReference>
<evidence type="ECO:0000256" key="1">
    <source>
        <dbReference type="ARBA" id="ARBA00022527"/>
    </source>
</evidence>
<dbReference type="PROSITE" id="PS50042">
    <property type="entry name" value="CNMP_BINDING_3"/>
    <property type="match status" value="1"/>
</dbReference>
<dbReference type="SMART" id="SM00100">
    <property type="entry name" value="cNMP"/>
    <property type="match status" value="1"/>
</dbReference>
<dbReference type="CDD" id="cd00038">
    <property type="entry name" value="CAP_ED"/>
    <property type="match status" value="1"/>
</dbReference>
<dbReference type="InterPro" id="IPR014710">
    <property type="entry name" value="RmlC-like_jellyroll"/>
</dbReference>
<evidence type="ECO:0000313" key="8">
    <source>
        <dbReference type="EMBL" id="CAG2199619.1"/>
    </source>
</evidence>
<dbReference type="InterPro" id="IPR018488">
    <property type="entry name" value="cNMP-bd_CS"/>
</dbReference>
<dbReference type="Gene3D" id="2.60.120.10">
    <property type="entry name" value="Jelly Rolls"/>
    <property type="match status" value="1"/>
</dbReference>
<dbReference type="InterPro" id="IPR018490">
    <property type="entry name" value="cNMP-bd_dom_sf"/>
</dbReference>
<keyword evidence="6" id="KW-0175">Coiled coil</keyword>
<evidence type="ECO:0000256" key="2">
    <source>
        <dbReference type="ARBA" id="ARBA00022679"/>
    </source>
</evidence>
<dbReference type="InterPro" id="IPR000595">
    <property type="entry name" value="cNMP-bd_dom"/>
</dbReference>
<keyword evidence="2 8" id="KW-0808">Transferase</keyword>
<dbReference type="GO" id="GO:0004692">
    <property type="term" value="F:cGMP-dependent protein kinase activity"/>
    <property type="evidence" value="ECO:0007669"/>
    <property type="project" value="UniProtKB-EC"/>
</dbReference>
<keyword evidence="9" id="KW-1185">Reference proteome</keyword>
<keyword evidence="5" id="KW-0067">ATP-binding</keyword>
<dbReference type="AlphaFoldDB" id="A0A8S3QY26"/>
<dbReference type="EMBL" id="CAJPWZ010000722">
    <property type="protein sequence ID" value="CAG2199619.1"/>
    <property type="molecule type" value="Genomic_DNA"/>
</dbReference>
<dbReference type="GO" id="GO:0005524">
    <property type="term" value="F:ATP binding"/>
    <property type="evidence" value="ECO:0007669"/>
    <property type="project" value="UniProtKB-KW"/>
</dbReference>
<evidence type="ECO:0000256" key="6">
    <source>
        <dbReference type="SAM" id="Coils"/>
    </source>
</evidence>
<reference evidence="8" key="1">
    <citation type="submission" date="2021-03" db="EMBL/GenBank/DDBJ databases">
        <authorList>
            <person name="Bekaert M."/>
        </authorList>
    </citation>
    <scope>NUCLEOTIDE SEQUENCE</scope>
</reference>
<feature type="coiled-coil region" evidence="6">
    <location>
        <begin position="1"/>
        <end position="52"/>
    </location>
</feature>
<keyword evidence="4" id="KW-0418">Kinase</keyword>
<accession>A0A8S3QY26</accession>
<dbReference type="SUPFAM" id="SSF51206">
    <property type="entry name" value="cAMP-binding domain-like"/>
    <property type="match status" value="1"/>
</dbReference>
<protein>
    <submittedName>
        <fullName evidence="8">PRKG1</fullName>
        <ecNumber evidence="8">2.7.11.12</ecNumber>
    </submittedName>
</protein>
<feature type="domain" description="Cyclic nucleotide-binding" evidence="7">
    <location>
        <begin position="113"/>
        <end position="228"/>
    </location>
</feature>
<dbReference type="Proteomes" id="UP000683360">
    <property type="component" value="Unassembled WGS sequence"/>
</dbReference>
<organism evidence="8 9">
    <name type="scientific">Mytilus edulis</name>
    <name type="common">Blue mussel</name>
    <dbReference type="NCBI Taxonomy" id="6550"/>
    <lineage>
        <taxon>Eukaryota</taxon>
        <taxon>Metazoa</taxon>
        <taxon>Spiralia</taxon>
        <taxon>Lophotrochozoa</taxon>
        <taxon>Mollusca</taxon>
        <taxon>Bivalvia</taxon>
        <taxon>Autobranchia</taxon>
        <taxon>Pteriomorphia</taxon>
        <taxon>Mytilida</taxon>
        <taxon>Mytiloidea</taxon>
        <taxon>Mytilidae</taxon>
        <taxon>Mytilinae</taxon>
        <taxon>Mytilus</taxon>
    </lineage>
</organism>